<reference evidence="2" key="1">
    <citation type="submission" date="2021-06" db="EMBL/GenBank/DDBJ databases">
        <authorList>
            <person name="Kallberg Y."/>
            <person name="Tangrot J."/>
            <person name="Rosling A."/>
        </authorList>
    </citation>
    <scope>NUCLEOTIDE SEQUENCE</scope>
    <source>
        <strain evidence="2">UK204</strain>
    </source>
</reference>
<dbReference type="EMBL" id="CAJVPQ010000278">
    <property type="protein sequence ID" value="CAG8466005.1"/>
    <property type="molecule type" value="Genomic_DNA"/>
</dbReference>
<gene>
    <name evidence="2" type="ORF">FCALED_LOCUS1982</name>
</gene>
<evidence type="ECO:0000313" key="2">
    <source>
        <dbReference type="EMBL" id="CAG8466005.1"/>
    </source>
</evidence>
<proteinExistence type="predicted"/>
<feature type="non-terminal residue" evidence="2">
    <location>
        <position position="44"/>
    </location>
</feature>
<sequence length="44" mass="4975">TALLLVVENSNCNKNQQENILNPINSRSNNNNTEDFEDNEEGEP</sequence>
<evidence type="ECO:0000313" key="3">
    <source>
        <dbReference type="Proteomes" id="UP000789570"/>
    </source>
</evidence>
<dbReference type="Proteomes" id="UP000789570">
    <property type="component" value="Unassembled WGS sequence"/>
</dbReference>
<feature type="compositionally biased region" description="Acidic residues" evidence="1">
    <location>
        <begin position="34"/>
        <end position="44"/>
    </location>
</feature>
<dbReference type="AlphaFoldDB" id="A0A9N8VZ08"/>
<comment type="caution">
    <text evidence="2">The sequence shown here is derived from an EMBL/GenBank/DDBJ whole genome shotgun (WGS) entry which is preliminary data.</text>
</comment>
<organism evidence="2 3">
    <name type="scientific">Funneliformis caledonium</name>
    <dbReference type="NCBI Taxonomy" id="1117310"/>
    <lineage>
        <taxon>Eukaryota</taxon>
        <taxon>Fungi</taxon>
        <taxon>Fungi incertae sedis</taxon>
        <taxon>Mucoromycota</taxon>
        <taxon>Glomeromycotina</taxon>
        <taxon>Glomeromycetes</taxon>
        <taxon>Glomerales</taxon>
        <taxon>Glomeraceae</taxon>
        <taxon>Funneliformis</taxon>
    </lineage>
</organism>
<feature type="region of interest" description="Disordered" evidence="1">
    <location>
        <begin position="17"/>
        <end position="44"/>
    </location>
</feature>
<protein>
    <submittedName>
        <fullName evidence="2">15983_t:CDS:1</fullName>
    </submittedName>
</protein>
<accession>A0A9N8VZ08</accession>
<keyword evidence="3" id="KW-1185">Reference proteome</keyword>
<name>A0A9N8VZ08_9GLOM</name>
<evidence type="ECO:0000256" key="1">
    <source>
        <dbReference type="SAM" id="MobiDB-lite"/>
    </source>
</evidence>
<feature type="compositionally biased region" description="Low complexity" evidence="1">
    <location>
        <begin position="19"/>
        <end position="33"/>
    </location>
</feature>